<reference evidence="9 10" key="1">
    <citation type="submission" date="2019-03" db="EMBL/GenBank/DDBJ databases">
        <title>San Antonio Military Medical Center submission to MRSN (WRAIR), pending publication.</title>
        <authorList>
            <person name="Blyth D.M."/>
            <person name="Mccarthy S.L."/>
            <person name="Schall S.E."/>
            <person name="Stam J.A."/>
            <person name="Ong A.C."/>
            <person name="Mcgann P.T."/>
        </authorList>
    </citation>
    <scope>NUCLEOTIDE SEQUENCE [LARGE SCALE GENOMIC DNA]</scope>
    <source>
        <strain evidence="9 10">MRSN571793</strain>
    </source>
</reference>
<evidence type="ECO:0000256" key="4">
    <source>
        <dbReference type="ARBA" id="ARBA00023136"/>
    </source>
</evidence>
<dbReference type="RefSeq" id="WP_026626212.1">
    <property type="nucleotide sequence ID" value="NZ_JAWZLG010000100.1"/>
</dbReference>
<dbReference type="OrthoDB" id="996961at2"/>
<dbReference type="Proteomes" id="UP000297861">
    <property type="component" value="Unassembled WGS sequence"/>
</dbReference>
<proteinExistence type="inferred from homology"/>
<evidence type="ECO:0000256" key="5">
    <source>
        <dbReference type="ARBA" id="ARBA00023139"/>
    </source>
</evidence>
<evidence type="ECO:0008006" key="11">
    <source>
        <dbReference type="Google" id="ProtNLM"/>
    </source>
</evidence>
<evidence type="ECO:0000256" key="3">
    <source>
        <dbReference type="ARBA" id="ARBA00022729"/>
    </source>
</evidence>
<dbReference type="PROSITE" id="PS51257">
    <property type="entry name" value="PROKAR_LIPOPROTEIN"/>
    <property type="match status" value="1"/>
</dbReference>
<keyword evidence="6" id="KW-0998">Cell outer membrane</keyword>
<evidence type="ECO:0000313" key="10">
    <source>
        <dbReference type="Proteomes" id="UP000297861"/>
    </source>
</evidence>
<dbReference type="InterPro" id="IPR014941">
    <property type="entry name" value="FimB/Mfa2/Mfa3"/>
</dbReference>
<comment type="subcellular location">
    <subcellularLocation>
        <location evidence="1">Cell outer membrane</location>
    </subcellularLocation>
</comment>
<keyword evidence="5" id="KW-0564">Palmitate</keyword>
<evidence type="ECO:0000256" key="8">
    <source>
        <dbReference type="SAM" id="SignalP"/>
    </source>
</evidence>
<comment type="caution">
    <text evidence="9">The sequence shown here is derived from an EMBL/GenBank/DDBJ whole genome shotgun (WGS) entry which is preliminary data.</text>
</comment>
<dbReference type="AlphaFoldDB" id="A0A4Y8L5V8"/>
<keyword evidence="10" id="KW-1185">Reference proteome</keyword>
<protein>
    <recommendedName>
        <fullName evidence="11">Major fimbrial subunit protein N-terminal domain-containing protein</fullName>
    </recommendedName>
</protein>
<comment type="similarity">
    <text evidence="2">Belongs to the bacteroidetes fimbrillin superfamily. FimB/Mfa2 family.</text>
</comment>
<dbReference type="STRING" id="1121485.GCA_000426485_02301"/>
<evidence type="ECO:0000256" key="6">
    <source>
        <dbReference type="ARBA" id="ARBA00023237"/>
    </source>
</evidence>
<dbReference type="EMBL" id="SOML01000003">
    <property type="protein sequence ID" value="TFD97468.1"/>
    <property type="molecule type" value="Genomic_DNA"/>
</dbReference>
<organism evidence="9 10">
    <name type="scientific">Dysgonomonas capnocytophagoides</name>
    <dbReference type="NCBI Taxonomy" id="45254"/>
    <lineage>
        <taxon>Bacteria</taxon>
        <taxon>Pseudomonadati</taxon>
        <taxon>Bacteroidota</taxon>
        <taxon>Bacteroidia</taxon>
        <taxon>Bacteroidales</taxon>
        <taxon>Dysgonomonadaceae</taxon>
        <taxon>Dysgonomonas</taxon>
    </lineage>
</organism>
<evidence type="ECO:0000256" key="7">
    <source>
        <dbReference type="ARBA" id="ARBA00023288"/>
    </source>
</evidence>
<feature type="chain" id="PRO_5021209963" description="Major fimbrial subunit protein N-terminal domain-containing protein" evidence="8">
    <location>
        <begin position="23"/>
        <end position="395"/>
    </location>
</feature>
<dbReference type="Gene3D" id="2.60.40.2580">
    <property type="match status" value="1"/>
</dbReference>
<keyword evidence="7" id="KW-0449">Lipoprotein</keyword>
<evidence type="ECO:0000256" key="1">
    <source>
        <dbReference type="ARBA" id="ARBA00004442"/>
    </source>
</evidence>
<keyword evidence="3 8" id="KW-0732">Signal</keyword>
<feature type="signal peptide" evidence="8">
    <location>
        <begin position="1"/>
        <end position="22"/>
    </location>
</feature>
<sequence>MKTIKKFSYLFTVALATVIGFASCSSDDDNGTDVNPTGKTKEVSLSISIGSNTQLRADGPSAVGLTPDVADLTLYFYDGTGNILSTQQFPISGSLPAGTTMKTFTVPAAATKIYAIGNTGAISGSITFASPLANITDLKSSFIHIDKQTHPQNAVNVKGEATITAGTPSSASIELRAVVARIEVKEIKSALETNVVATPLTSFKVTNIFINNTYMKFPLNETLPSSGLVAADILNFDKSVWGSPFPAIYSAAGAIYRDDNSAATAGTSHTPSGAVWGYFVPATTGAANGTTFPDPTDDGSGAVKQQNVPHIILEITDATATGMVIPAKQYVTVKGLKKASDGSSVANLAGGYYYIINSLNIGAEHLTTAPEDPKVELEVTVEVKPWEEVEVLPEI</sequence>
<accession>A0A4Y8L5V8</accession>
<dbReference type="GO" id="GO:0009279">
    <property type="term" value="C:cell outer membrane"/>
    <property type="evidence" value="ECO:0007669"/>
    <property type="project" value="UniProtKB-SubCell"/>
</dbReference>
<name>A0A4Y8L5V8_9BACT</name>
<keyword evidence="4" id="KW-0472">Membrane</keyword>
<evidence type="ECO:0000256" key="2">
    <source>
        <dbReference type="ARBA" id="ARBA00007248"/>
    </source>
</evidence>
<dbReference type="Pfam" id="PF08842">
    <property type="entry name" value="Mfa2"/>
    <property type="match status" value="1"/>
</dbReference>
<evidence type="ECO:0000313" key="9">
    <source>
        <dbReference type="EMBL" id="TFD97468.1"/>
    </source>
</evidence>
<gene>
    <name evidence="9" type="ORF">E2605_07305</name>
</gene>